<keyword evidence="9" id="KW-1185">Reference proteome</keyword>
<dbReference type="GO" id="GO:0042147">
    <property type="term" value="P:retrograde transport, endosome to Golgi"/>
    <property type="evidence" value="ECO:0007669"/>
    <property type="project" value="InterPro"/>
</dbReference>
<dbReference type="InterPro" id="IPR007305">
    <property type="entry name" value="Vesicle_transpt_Got1/SFT2"/>
</dbReference>
<evidence type="ECO:0000256" key="2">
    <source>
        <dbReference type="ARBA" id="ARBA00022692"/>
    </source>
</evidence>
<dbReference type="GO" id="GO:0005829">
    <property type="term" value="C:cytosol"/>
    <property type="evidence" value="ECO:0007669"/>
    <property type="project" value="GOC"/>
</dbReference>
<feature type="transmembrane region" description="Helical" evidence="7">
    <location>
        <begin position="332"/>
        <end position="350"/>
    </location>
</feature>
<evidence type="ECO:0000256" key="1">
    <source>
        <dbReference type="ARBA" id="ARBA00004653"/>
    </source>
</evidence>
<evidence type="ECO:0000256" key="4">
    <source>
        <dbReference type="ARBA" id="ARBA00023034"/>
    </source>
</evidence>
<protein>
    <submittedName>
        <fullName evidence="8">Uncharacterized protein</fullName>
    </submittedName>
</protein>
<comment type="subcellular location">
    <subcellularLocation>
        <location evidence="1">Golgi apparatus membrane</location>
        <topology evidence="1">Multi-pass membrane protein</topology>
    </subcellularLocation>
</comment>
<proteinExistence type="inferred from homology"/>
<feature type="transmembrane region" description="Helical" evidence="7">
    <location>
        <begin position="308"/>
        <end position="326"/>
    </location>
</feature>
<comment type="similarity">
    <text evidence="6">Belongs to the GOT1 family.</text>
</comment>
<evidence type="ECO:0000313" key="8">
    <source>
        <dbReference type="EMBL" id="KAK7304900.1"/>
    </source>
</evidence>
<accession>A0AAN9JT17</accession>
<evidence type="ECO:0000313" key="9">
    <source>
        <dbReference type="Proteomes" id="UP001367508"/>
    </source>
</evidence>
<dbReference type="GO" id="GO:0000139">
    <property type="term" value="C:Golgi membrane"/>
    <property type="evidence" value="ECO:0007669"/>
    <property type="project" value="UniProtKB-SubCell"/>
</dbReference>
<keyword evidence="2 7" id="KW-0812">Transmembrane</keyword>
<organism evidence="8 9">
    <name type="scientific">Canavalia gladiata</name>
    <name type="common">Sword bean</name>
    <name type="synonym">Dolichos gladiatus</name>
    <dbReference type="NCBI Taxonomy" id="3824"/>
    <lineage>
        <taxon>Eukaryota</taxon>
        <taxon>Viridiplantae</taxon>
        <taxon>Streptophyta</taxon>
        <taxon>Embryophyta</taxon>
        <taxon>Tracheophyta</taxon>
        <taxon>Spermatophyta</taxon>
        <taxon>Magnoliopsida</taxon>
        <taxon>eudicotyledons</taxon>
        <taxon>Gunneridae</taxon>
        <taxon>Pentapetalae</taxon>
        <taxon>rosids</taxon>
        <taxon>fabids</taxon>
        <taxon>Fabales</taxon>
        <taxon>Fabaceae</taxon>
        <taxon>Papilionoideae</taxon>
        <taxon>50 kb inversion clade</taxon>
        <taxon>NPAAA clade</taxon>
        <taxon>indigoferoid/millettioid clade</taxon>
        <taxon>Phaseoleae</taxon>
        <taxon>Canavalia</taxon>
    </lineage>
</organism>
<sequence length="379" mass="43277">MRHHRFSSDFAIIKEGTNLASSNTKKLKNSENNHTAPHAPFHISISIFDEPQHPPPPPALITTVSRRLHAPATVDINLILEAQKLESGITLVVLSQFFKMPSNRVLHDTSSALVACLCNLGIHMDWKREWILLEWIVFLVHEIPVEGYWRLEGQLWVVLDLAAHLGFCFNISSTNGSITISGLWWRTAEFEWHLCFFVKICKEKFGVPVPVVGSPELRFILVMMLLEDKTLEHLNHWYKMVSFEMNDRKKIGLGLTGFGIFFSFLGIVFFFDKGLLAMGNILFVSGVSLTIGLKSTMQFFMKRSNFKGTISFGIGFLILIMGWPIIGMIVESYGFIILFSGFWPTLAVFLQKIPILGWLFQQPYIRSLLDRYRGRRVPV</sequence>
<reference evidence="8 9" key="1">
    <citation type="submission" date="2024-01" db="EMBL/GenBank/DDBJ databases">
        <title>The genomes of 5 underutilized Papilionoideae crops provide insights into root nodulation and disease resistanc.</title>
        <authorList>
            <person name="Jiang F."/>
        </authorList>
    </citation>
    <scope>NUCLEOTIDE SEQUENCE [LARGE SCALE GENOMIC DNA]</scope>
    <source>
        <strain evidence="8">LVBAO_FW01</strain>
        <tissue evidence="8">Leaves</tissue>
    </source>
</reference>
<keyword evidence="5 7" id="KW-0472">Membrane</keyword>
<dbReference type="Proteomes" id="UP001367508">
    <property type="component" value="Unassembled WGS sequence"/>
</dbReference>
<keyword evidence="3 7" id="KW-1133">Transmembrane helix</keyword>
<keyword evidence="4" id="KW-0333">Golgi apparatus</keyword>
<evidence type="ECO:0000256" key="6">
    <source>
        <dbReference type="ARBA" id="ARBA00025799"/>
    </source>
</evidence>
<name>A0AAN9JT17_CANGL</name>
<dbReference type="Pfam" id="PF04178">
    <property type="entry name" value="Got1"/>
    <property type="match status" value="1"/>
</dbReference>
<dbReference type="PANTHER" id="PTHR21493">
    <property type="entry name" value="CGI-141-RELATED/LIPASE CONTAINING PROTEIN"/>
    <property type="match status" value="1"/>
</dbReference>
<feature type="transmembrane region" description="Helical" evidence="7">
    <location>
        <begin position="251"/>
        <end position="271"/>
    </location>
</feature>
<dbReference type="InterPro" id="IPR045176">
    <property type="entry name" value="Got1"/>
</dbReference>
<evidence type="ECO:0000256" key="5">
    <source>
        <dbReference type="ARBA" id="ARBA00023136"/>
    </source>
</evidence>
<feature type="transmembrane region" description="Helical" evidence="7">
    <location>
        <begin position="277"/>
        <end position="296"/>
    </location>
</feature>
<comment type="caution">
    <text evidence="8">The sequence shown here is derived from an EMBL/GenBank/DDBJ whole genome shotgun (WGS) entry which is preliminary data.</text>
</comment>
<evidence type="ECO:0000256" key="7">
    <source>
        <dbReference type="SAM" id="Phobius"/>
    </source>
</evidence>
<dbReference type="AlphaFoldDB" id="A0AAN9JT17"/>
<gene>
    <name evidence="8" type="ORF">VNO77_42794</name>
</gene>
<dbReference type="GO" id="GO:0006888">
    <property type="term" value="P:endoplasmic reticulum to Golgi vesicle-mediated transport"/>
    <property type="evidence" value="ECO:0007669"/>
    <property type="project" value="InterPro"/>
</dbReference>
<dbReference type="EMBL" id="JAYMYQ010000011">
    <property type="protein sequence ID" value="KAK7304900.1"/>
    <property type="molecule type" value="Genomic_DNA"/>
</dbReference>
<evidence type="ECO:0000256" key="3">
    <source>
        <dbReference type="ARBA" id="ARBA00022989"/>
    </source>
</evidence>
<dbReference type="PANTHER" id="PTHR21493:SF9">
    <property type="entry name" value="GOLGI TRANSPORT PROTEIN 1-RELATED"/>
    <property type="match status" value="1"/>
</dbReference>